<dbReference type="OrthoDB" id="9814461at2"/>
<evidence type="ECO:0000313" key="7">
    <source>
        <dbReference type="EMBL" id="ROP81402.1"/>
    </source>
</evidence>
<dbReference type="PANTHER" id="PTHR30482:SF10">
    <property type="entry name" value="HIGH-AFFINITY BRANCHED-CHAIN AMINO ACID TRANSPORT PROTEIN BRAE"/>
    <property type="match status" value="1"/>
</dbReference>
<dbReference type="Pfam" id="PF02653">
    <property type="entry name" value="BPD_transp_2"/>
    <property type="match status" value="1"/>
</dbReference>
<dbReference type="InterPro" id="IPR043428">
    <property type="entry name" value="LivM-like"/>
</dbReference>
<feature type="transmembrane region" description="Helical" evidence="6">
    <location>
        <begin position="88"/>
        <end position="107"/>
    </location>
</feature>
<accession>A0A3N1KQ03</accession>
<keyword evidence="8" id="KW-1185">Reference proteome</keyword>
<dbReference type="GO" id="GO:0015658">
    <property type="term" value="F:branched-chain amino acid transmembrane transporter activity"/>
    <property type="evidence" value="ECO:0007669"/>
    <property type="project" value="InterPro"/>
</dbReference>
<evidence type="ECO:0000256" key="5">
    <source>
        <dbReference type="ARBA" id="ARBA00023136"/>
    </source>
</evidence>
<dbReference type="RefSeq" id="WP_123695246.1">
    <property type="nucleotide sequence ID" value="NZ_AP019700.1"/>
</dbReference>
<keyword evidence="5 6" id="KW-0472">Membrane</keyword>
<dbReference type="InterPro" id="IPR001851">
    <property type="entry name" value="ABC_transp_permease"/>
</dbReference>
<dbReference type="GO" id="GO:0005886">
    <property type="term" value="C:plasma membrane"/>
    <property type="evidence" value="ECO:0007669"/>
    <property type="project" value="UniProtKB-SubCell"/>
</dbReference>
<dbReference type="AlphaFoldDB" id="A0A3N1KQ03"/>
<dbReference type="Proteomes" id="UP000278222">
    <property type="component" value="Unassembled WGS sequence"/>
</dbReference>
<evidence type="ECO:0000256" key="1">
    <source>
        <dbReference type="ARBA" id="ARBA00004651"/>
    </source>
</evidence>
<feature type="transmembrane region" description="Helical" evidence="6">
    <location>
        <begin position="283"/>
        <end position="303"/>
    </location>
</feature>
<comment type="subcellular location">
    <subcellularLocation>
        <location evidence="1">Cell membrane</location>
        <topology evidence="1">Multi-pass membrane protein</topology>
    </subcellularLocation>
</comment>
<dbReference type="PANTHER" id="PTHR30482">
    <property type="entry name" value="HIGH-AFFINITY BRANCHED-CHAIN AMINO ACID TRANSPORT SYSTEM PERMEASE"/>
    <property type="match status" value="1"/>
</dbReference>
<evidence type="ECO:0000313" key="8">
    <source>
        <dbReference type="Proteomes" id="UP000278222"/>
    </source>
</evidence>
<evidence type="ECO:0000256" key="2">
    <source>
        <dbReference type="ARBA" id="ARBA00022475"/>
    </source>
</evidence>
<feature type="transmembrane region" description="Helical" evidence="6">
    <location>
        <begin position="245"/>
        <end position="271"/>
    </location>
</feature>
<gene>
    <name evidence="7" type="ORF">EDC65_5260</name>
</gene>
<evidence type="ECO:0000256" key="6">
    <source>
        <dbReference type="SAM" id="Phobius"/>
    </source>
</evidence>
<dbReference type="EMBL" id="RJKX01000018">
    <property type="protein sequence ID" value="ROP81402.1"/>
    <property type="molecule type" value="Genomic_DNA"/>
</dbReference>
<feature type="transmembrane region" description="Helical" evidence="6">
    <location>
        <begin position="161"/>
        <end position="179"/>
    </location>
</feature>
<name>A0A3N1KQ03_9PROT</name>
<dbReference type="CDD" id="cd06581">
    <property type="entry name" value="TM_PBP1_LivM_like"/>
    <property type="match status" value="1"/>
</dbReference>
<reference evidence="7 8" key="1">
    <citation type="submission" date="2018-11" db="EMBL/GenBank/DDBJ databases">
        <title>Genomic Encyclopedia of Type Strains, Phase IV (KMG-IV): sequencing the most valuable type-strain genomes for metagenomic binning, comparative biology and taxonomic classification.</title>
        <authorList>
            <person name="Goeker M."/>
        </authorList>
    </citation>
    <scope>NUCLEOTIDE SEQUENCE [LARGE SCALE GENOMIC DNA]</scope>
    <source>
        <strain evidence="7 8">DSM 5900</strain>
    </source>
</reference>
<protein>
    <submittedName>
        <fullName evidence="7">Amino acid/amide ABC transporter membrane protein 2 (HAAT family)</fullName>
    </submittedName>
</protein>
<feature type="transmembrane region" description="Helical" evidence="6">
    <location>
        <begin position="34"/>
        <end position="57"/>
    </location>
</feature>
<evidence type="ECO:0000256" key="4">
    <source>
        <dbReference type="ARBA" id="ARBA00022989"/>
    </source>
</evidence>
<feature type="transmembrane region" description="Helical" evidence="6">
    <location>
        <begin position="212"/>
        <end position="233"/>
    </location>
</feature>
<sequence length="318" mass="33311">MKPQRNRLALAAATLAFVLALVLPAFVSGYGIRILNLALISAIAVIGLNFAFGYAGLITLAQAGFVGCGAYLTAILSTALGLPPWLSIPAAVVGTTLISVTIGLPMLRLKGHYLALATLGFNVSFVIVATNWKSVMGGTDGISGIPSLTLAGWSAATDHRYYYVLWLALAAATWIAWRIRYSHIGLAMIAVRDDEIATGAASVGVTRIKVQAFALSAAYAGLAGALFAHMTNFVAPDDFALSHSIIYLAMLIIGGEGSILGAIAGAVIVTFMPELMRDLGQAYMIVFGGLMLLILIFLPKGLLSLAGMVGRRLRIAGR</sequence>
<comment type="caution">
    <text evidence="7">The sequence shown here is derived from an EMBL/GenBank/DDBJ whole genome shotgun (WGS) entry which is preliminary data.</text>
</comment>
<keyword evidence="2" id="KW-1003">Cell membrane</keyword>
<feature type="transmembrane region" description="Helical" evidence="6">
    <location>
        <begin position="114"/>
        <end position="132"/>
    </location>
</feature>
<proteinExistence type="predicted"/>
<organism evidence="7 8">
    <name type="scientific">Stella humosa</name>
    <dbReference type="NCBI Taxonomy" id="94"/>
    <lineage>
        <taxon>Bacteria</taxon>
        <taxon>Pseudomonadati</taxon>
        <taxon>Pseudomonadota</taxon>
        <taxon>Alphaproteobacteria</taxon>
        <taxon>Rhodospirillales</taxon>
        <taxon>Stellaceae</taxon>
        <taxon>Stella</taxon>
    </lineage>
</organism>
<evidence type="ECO:0000256" key="3">
    <source>
        <dbReference type="ARBA" id="ARBA00022692"/>
    </source>
</evidence>
<keyword evidence="4 6" id="KW-1133">Transmembrane helix</keyword>
<keyword evidence="3 6" id="KW-0812">Transmembrane</keyword>